<reference evidence="1" key="1">
    <citation type="journal article" date="2013" name="Nat. Commun.">
        <title>Whole-genome sequencing of Oryza brachyantha reveals mechanisms underlying Oryza genome evolution.</title>
        <authorList>
            <person name="Chen J."/>
            <person name="Huang Q."/>
            <person name="Gao D."/>
            <person name="Wang J."/>
            <person name="Lang Y."/>
            <person name="Liu T."/>
            <person name="Li B."/>
            <person name="Bai Z."/>
            <person name="Luis Goicoechea J."/>
            <person name="Liang C."/>
            <person name="Chen C."/>
            <person name="Zhang W."/>
            <person name="Sun S."/>
            <person name="Liao Y."/>
            <person name="Zhang X."/>
            <person name="Yang L."/>
            <person name="Song C."/>
            <person name="Wang M."/>
            <person name="Shi J."/>
            <person name="Liu G."/>
            <person name="Liu J."/>
            <person name="Zhou H."/>
            <person name="Zhou W."/>
            <person name="Yu Q."/>
            <person name="An N."/>
            <person name="Chen Y."/>
            <person name="Cai Q."/>
            <person name="Wang B."/>
            <person name="Liu B."/>
            <person name="Min J."/>
            <person name="Huang Y."/>
            <person name="Wu H."/>
            <person name="Li Z."/>
            <person name="Zhang Y."/>
            <person name="Yin Y."/>
            <person name="Song W."/>
            <person name="Jiang J."/>
            <person name="Jackson S.A."/>
            <person name="Wing R.A."/>
            <person name="Wang J."/>
            <person name="Chen M."/>
        </authorList>
    </citation>
    <scope>NUCLEOTIDE SEQUENCE [LARGE SCALE GENOMIC DNA]</scope>
    <source>
        <strain evidence="1">cv. IRGC 101232</strain>
    </source>
</reference>
<keyword evidence="2" id="KW-1185">Reference proteome</keyword>
<sequence length="56" mass="6279">GGRVKHDFSMIIHTNTNSDLILKKKSVSKAIVILRPGIQLAEITLMMEYHLSQQAC</sequence>
<organism evidence="1">
    <name type="scientific">Oryza brachyantha</name>
    <name type="common">malo sina</name>
    <dbReference type="NCBI Taxonomy" id="4533"/>
    <lineage>
        <taxon>Eukaryota</taxon>
        <taxon>Viridiplantae</taxon>
        <taxon>Streptophyta</taxon>
        <taxon>Embryophyta</taxon>
        <taxon>Tracheophyta</taxon>
        <taxon>Spermatophyta</taxon>
        <taxon>Magnoliopsida</taxon>
        <taxon>Liliopsida</taxon>
        <taxon>Poales</taxon>
        <taxon>Poaceae</taxon>
        <taxon>BOP clade</taxon>
        <taxon>Oryzoideae</taxon>
        <taxon>Oryzeae</taxon>
        <taxon>Oryzinae</taxon>
        <taxon>Oryza</taxon>
    </lineage>
</organism>
<dbReference type="Proteomes" id="UP000006038">
    <property type="component" value="Chromosome 3"/>
</dbReference>
<dbReference type="Gramene" id="OB03G18150.1">
    <property type="protein sequence ID" value="OB03G18150.1"/>
    <property type="gene ID" value="OB03G18150"/>
</dbReference>
<proteinExistence type="predicted"/>
<accession>J3LL89</accession>
<evidence type="ECO:0000313" key="1">
    <source>
        <dbReference type="EnsemblPlants" id="OB03G18150.1"/>
    </source>
</evidence>
<dbReference type="AlphaFoldDB" id="J3LL89"/>
<name>J3LL89_ORYBR</name>
<protein>
    <submittedName>
        <fullName evidence="1">Uncharacterized protein</fullName>
    </submittedName>
</protein>
<reference evidence="1" key="2">
    <citation type="submission" date="2013-04" db="UniProtKB">
        <authorList>
            <consortium name="EnsemblPlants"/>
        </authorList>
    </citation>
    <scope>IDENTIFICATION</scope>
</reference>
<evidence type="ECO:0000313" key="2">
    <source>
        <dbReference type="Proteomes" id="UP000006038"/>
    </source>
</evidence>
<dbReference type="HOGENOM" id="CLU_3020481_0_0_1"/>
<dbReference type="EnsemblPlants" id="OB03G18150.1">
    <property type="protein sequence ID" value="OB03G18150.1"/>
    <property type="gene ID" value="OB03G18150"/>
</dbReference>